<evidence type="ECO:0000313" key="2">
    <source>
        <dbReference type="Proteomes" id="UP001234297"/>
    </source>
</evidence>
<dbReference type="EMBL" id="CM056811">
    <property type="protein sequence ID" value="KAJ8636082.1"/>
    <property type="molecule type" value="Genomic_DNA"/>
</dbReference>
<name>A0ACC2LRP6_PERAE</name>
<keyword evidence="2" id="KW-1185">Reference proteome</keyword>
<gene>
    <name evidence="1" type="ORF">MRB53_010349</name>
</gene>
<protein>
    <submittedName>
        <fullName evidence="1">Uncharacterized protein</fullName>
    </submittedName>
</protein>
<evidence type="ECO:0000313" key="1">
    <source>
        <dbReference type="EMBL" id="KAJ8636082.1"/>
    </source>
</evidence>
<accession>A0ACC2LRP6</accession>
<dbReference type="Proteomes" id="UP001234297">
    <property type="component" value="Chromosome 3"/>
</dbReference>
<organism evidence="1 2">
    <name type="scientific">Persea americana</name>
    <name type="common">Avocado</name>
    <dbReference type="NCBI Taxonomy" id="3435"/>
    <lineage>
        <taxon>Eukaryota</taxon>
        <taxon>Viridiplantae</taxon>
        <taxon>Streptophyta</taxon>
        <taxon>Embryophyta</taxon>
        <taxon>Tracheophyta</taxon>
        <taxon>Spermatophyta</taxon>
        <taxon>Magnoliopsida</taxon>
        <taxon>Magnoliidae</taxon>
        <taxon>Laurales</taxon>
        <taxon>Lauraceae</taxon>
        <taxon>Persea</taxon>
    </lineage>
</organism>
<comment type="caution">
    <text evidence="1">The sequence shown here is derived from an EMBL/GenBank/DDBJ whole genome shotgun (WGS) entry which is preliminary data.</text>
</comment>
<reference evidence="1 2" key="1">
    <citation type="journal article" date="2022" name="Hortic Res">
        <title>A haplotype resolved chromosomal level avocado genome allows analysis of novel avocado genes.</title>
        <authorList>
            <person name="Nath O."/>
            <person name="Fletcher S.J."/>
            <person name="Hayward A."/>
            <person name="Shaw L.M."/>
            <person name="Masouleh A.K."/>
            <person name="Furtado A."/>
            <person name="Henry R.J."/>
            <person name="Mitter N."/>
        </authorList>
    </citation>
    <scope>NUCLEOTIDE SEQUENCE [LARGE SCALE GENOMIC DNA]</scope>
    <source>
        <strain evidence="2">cv. Hass</strain>
    </source>
</reference>
<sequence length="80" mass="8959">MRTNQEQACVAGEEESKRIRTLFEAWLAIANRGSVAELSRRTCRSPEFSVGSDRRCYASRRHRPIVATTACAITGAEEDK</sequence>
<proteinExistence type="predicted"/>